<name>A0A9U8DWI4_BIOGL</name>
<feature type="compositionally biased region" description="Basic and acidic residues" evidence="1">
    <location>
        <begin position="9"/>
        <end position="23"/>
    </location>
</feature>
<feature type="region of interest" description="Disordered" evidence="1">
    <location>
        <begin position="1"/>
        <end position="262"/>
    </location>
</feature>
<feature type="compositionally biased region" description="Polar residues" evidence="1">
    <location>
        <begin position="2161"/>
        <end position="2176"/>
    </location>
</feature>
<reference evidence="3" key="1">
    <citation type="submission" date="2025-08" db="UniProtKB">
        <authorList>
            <consortium name="RefSeq"/>
        </authorList>
    </citation>
    <scope>IDENTIFICATION</scope>
</reference>
<gene>
    <name evidence="3" type="primary">LOC106052278</name>
</gene>
<feature type="compositionally biased region" description="Polar residues" evidence="1">
    <location>
        <begin position="1056"/>
        <end position="1079"/>
    </location>
</feature>
<feature type="compositionally biased region" description="Polar residues" evidence="1">
    <location>
        <begin position="1302"/>
        <end position="1313"/>
    </location>
</feature>
<feature type="compositionally biased region" description="Basic and acidic residues" evidence="1">
    <location>
        <begin position="30"/>
        <end position="42"/>
    </location>
</feature>
<feature type="compositionally biased region" description="Polar residues" evidence="1">
    <location>
        <begin position="933"/>
        <end position="942"/>
    </location>
</feature>
<feature type="region of interest" description="Disordered" evidence="1">
    <location>
        <begin position="981"/>
        <end position="1029"/>
    </location>
</feature>
<feature type="compositionally biased region" description="Basic and acidic residues" evidence="1">
    <location>
        <begin position="1500"/>
        <end position="1510"/>
    </location>
</feature>
<feature type="compositionally biased region" description="Polar residues" evidence="1">
    <location>
        <begin position="881"/>
        <end position="926"/>
    </location>
</feature>
<dbReference type="OMA" id="HANCREI"/>
<feature type="compositionally biased region" description="Basic and acidic residues" evidence="1">
    <location>
        <begin position="1087"/>
        <end position="1096"/>
    </location>
</feature>
<evidence type="ECO:0000313" key="3">
    <source>
        <dbReference type="RefSeq" id="XP_013063056.2"/>
    </source>
</evidence>
<proteinExistence type="predicted"/>
<feature type="region of interest" description="Disordered" evidence="1">
    <location>
        <begin position="2247"/>
        <end position="2297"/>
    </location>
</feature>
<feature type="compositionally biased region" description="Basic residues" evidence="1">
    <location>
        <begin position="1260"/>
        <end position="1276"/>
    </location>
</feature>
<feature type="compositionally biased region" description="Low complexity" evidence="1">
    <location>
        <begin position="1733"/>
        <end position="1744"/>
    </location>
</feature>
<feature type="compositionally biased region" description="Polar residues" evidence="1">
    <location>
        <begin position="1771"/>
        <end position="1798"/>
    </location>
</feature>
<dbReference type="KEGG" id="bgt:106052279"/>
<feature type="region of interest" description="Disordered" evidence="1">
    <location>
        <begin position="2374"/>
        <end position="2455"/>
    </location>
</feature>
<keyword evidence="2" id="KW-1185">Reference proteome</keyword>
<feature type="compositionally biased region" description="Polar residues" evidence="1">
    <location>
        <begin position="2380"/>
        <end position="2399"/>
    </location>
</feature>
<evidence type="ECO:0000313" key="2">
    <source>
        <dbReference type="Proteomes" id="UP001165740"/>
    </source>
</evidence>
<protein>
    <submittedName>
        <fullName evidence="3">Uncharacterized protein LOC106052278 isoform X1</fullName>
    </submittedName>
</protein>
<feature type="region of interest" description="Disordered" evidence="1">
    <location>
        <begin position="273"/>
        <end position="292"/>
    </location>
</feature>
<feature type="region of interest" description="Disordered" evidence="1">
    <location>
        <begin position="1433"/>
        <end position="1759"/>
    </location>
</feature>
<feature type="compositionally biased region" description="Polar residues" evidence="1">
    <location>
        <begin position="1435"/>
        <end position="1455"/>
    </location>
</feature>
<dbReference type="RefSeq" id="XP_013063056.2">
    <property type="nucleotide sequence ID" value="XM_013207602.2"/>
</dbReference>
<sequence length="2539" mass="277399">MDDNTPSPDSRDRAVEDWLERTQMDPNQPIRDEMREPMERMLPRRPASLSRLQRRTPLTFENPSGFARSRSRSNARRRPTRLTVSDLPSNLRRPGPPTLSNSPGLQRDASLSFGNLPSNFGSERIPTVSSSPRRQVPIPSTLDNLLDNPRSERPLSQSNSPSRQTPIISTSSLPCRPTTVSEHPLADFPSSRTSFPPRLPLRNNQLPNIFTMSSSLTSSGSPFDSNRPSLGINRLPDTLASPSNRTCPPEDSNHPSRNSPLLDTFILPSIRSSTRPTADWNQPTVGDQNPSQSTLAVPYRVEGLGDQSTDSNRQEDVRPSIIENIAADGNQEQVSYPLNVRRHSTPCTLPNIPQSSQLALVGNRTVTLKLEASGGDVSEESTSSEDYERPLEIRSYLARQASSLQGPVVMPDNLSRIELPDDDREYCFSLTRRYIDLLPYIPDDELQEEQGFLTRTPSSEPFWSSSATAGDSDMDCEKLNVEYEDLLAARSERIWSSLATAGDSDTDSEKLDVESEYILAARSERIWSTAATAGDSDVDSENLDLESEDTLAVTEPQILSPGQRNTGALPKQPSDFQRKCLQLLQSKSTSRSTKNNRMPRSQQNVQDFQPNISQSQIALPEPSYQFFSPLPPLFPSIQSRLRYSGYAQRHRINLATSPLRCSRMFIGPLSERFRAPRGQYHLSGTSHDQAQGGNFSHSIIPYRRSYPPPPHMPSVSPPLRFPRRASIDFSEHCSDSNSPSPDRPIIRRTIDIYLPREHASPIQNEASSRYHAGAVIERTIRVFPHRLNELVRPIQAESVRQAQNVPGDQPLDTFIPSGEPSTEMFVEPGTEILMEPSTQVVVEPDTEILLEPNTQILLEPGTQIIVEPSTQILVEPSNEIGVSTSQTSGEPNNQTSGEPNNQTSGEPNSQNIDEPNQTSSVHGSRTFSEHSRQTLSRHSSPTLGGGGSSNTIYGLKREFINRKRPGLLAEYEAVFGKKLSSKLNSSVSKSRSRELNSKLSDTLNQTSSGHPSAQLNDQHSGEPSCPIMCEPRSEHAGITQQANLIADYLARPPPSNVFSRSQSAPSSRTQSGPNIQLPNRLSIPVDSRGHPQYEHQDNLNGITLHRSTSLPSIESNDQQFVRPSRSTLNSVSQPSGHPQSGTSGHPQCGSSGHPQSGSSGHPQSGSSGHPQSGSSGHPQSGSSGHPQSGSSGHPQSGSSGHPQSGSSGHPQSGSSGHPQSGSSGHPQSGSRGQPQSGCSGQPQTQEQPEIDLSVFQKGPKSARRRRLGSPSQRRHSPLIGPRNPSQIGLQGSPLKEHKNENNRGPNSDPQSVPVSGHDQLQKGTVQKCKSSDEPSGPTLVPSSAQFLSNAAEQDSKLVCDSSNQISGDSNTEFKVETSSQPLAEPSSQQLRGSSSPPMCDPIRRLEYFKQFMKPVVVRQSLLAEYNAIFGKPAFSNAQNIRSQSAPCGRSQSSLLPDSGLEPRDRYVSESESRDRYVSEPTDQLQADQSQPQSGPSFQPESRRSPTHCDQRSPTSSGRKDHTASGHSSSTCHRSLTPSGHSSSTCHRSLTPSGHSSASTVHRSLTPSGHISASTVHNATPSGHRSATPSGHRSATPSGHRSATPSGHRSATPSGHRSATPSGHRSATNSGHRRATPSGHRSATPSDHRSTTPSDHRSTTPSDHRSATPSGHRSTTPSGRKNPTPSGHNRSQNEYSGLPQSGHASQPQSVAASLTSEQGSFVFKQPIGPVRRPNSQSVKQSSQNQTPSQGVSRKGSNVSLDRVSQEILKLSSNAQTSNVNPSQKESQTSSQPASQTDTMPTAMDLSSGRKLKDKMASSSSVTHSLEDRSPRGNVQQSRLCASLNQFSMRNTTPSSGPQSSLFQQSSVNNIRPQIFGSQQALRGPPEHHSLFQSSLMYNARASRSHLQQMNDLRPLITPLTLQQRSINIRPRPSPRSYPLQVAPLDFSLPAPQSLPVTRRQMVQTAEHHHIPLAQPAIAQTRVRTPTRRNISLRRLDRSQSSVEFQPSQSESFNNNIQMVEPQSIQIESVDTNMPALKPQSLQSESLDSEMLETQSLQSESLDFLSTDVDSDMPSLKPDSLQSESIDIMSTNVDSDMPSLKTESLPSECLDNLMSNDEPIPTRMESVDIDVQRDEPMQTQSESCDSKMPSAEPMQMHSESLDSDTPSLEPQPLQSESLDNVIPTVEPLMSPGDFVDIEIQRNETQPTQSESFDCNLPTDEPQSLQNESLDNAVTTVEPLLLQSESLGTDIQRDEPQSTQNETLNFDQSSGGARPKLKKKSSKKDSRRRGSKSSTSNSISGTERRVLIKITCPECAAKRGITLTKKQLSLYFKNKDTVGKCCCYRCYVFLRPGEVHPMRQISCQELPGRPLTLGNFIPEETGESTNELITSQRPVEQEVSSDLSEELPQDNLQSDEVSRPSQQHGEGNDFTEEENQGSLEDSERMTQPMGDETMPDPSVVGVNNGASFGTSISQSVTGSSERPSRQTYPGLLETWESGTLDPGFFTLDVNNVRNMLSDLARTFDNVHVMEAISEESSGDTDN</sequence>
<feature type="region of interest" description="Disordered" evidence="1">
    <location>
        <begin position="1112"/>
        <end position="1342"/>
    </location>
</feature>
<feature type="region of interest" description="Disordered" evidence="1">
    <location>
        <begin position="2125"/>
        <end position="2188"/>
    </location>
</feature>
<feature type="compositionally biased region" description="Polar residues" evidence="1">
    <location>
        <begin position="1666"/>
        <end position="1718"/>
    </location>
</feature>
<accession>A0A9U8DWI4</accession>
<feature type="compositionally biased region" description="Low complexity" evidence="1">
    <location>
        <begin position="1488"/>
        <end position="1499"/>
    </location>
</feature>
<feature type="compositionally biased region" description="Basic and acidic residues" evidence="1">
    <location>
        <begin position="1460"/>
        <end position="1477"/>
    </location>
</feature>
<feature type="compositionally biased region" description="Basic and acidic residues" evidence="1">
    <location>
        <begin position="1645"/>
        <end position="1665"/>
    </location>
</feature>
<feature type="region of interest" description="Disordered" evidence="1">
    <location>
        <begin position="1358"/>
        <end position="1399"/>
    </location>
</feature>
<feature type="compositionally biased region" description="Low complexity" evidence="1">
    <location>
        <begin position="200"/>
        <end position="225"/>
    </location>
</feature>
<dbReference type="GeneID" id="106052278"/>
<feature type="region of interest" description="Disordered" evidence="1">
    <location>
        <begin position="1771"/>
        <end position="1835"/>
    </location>
</feature>
<feature type="compositionally biased region" description="Low complexity" evidence="1">
    <location>
        <begin position="1146"/>
        <end position="1243"/>
    </location>
</feature>
<feature type="compositionally biased region" description="Polar residues" evidence="1">
    <location>
        <begin position="112"/>
        <end position="133"/>
    </location>
</feature>
<feature type="compositionally biased region" description="Polar residues" evidence="1">
    <location>
        <begin position="1524"/>
        <end position="1629"/>
    </location>
</feature>
<feature type="compositionally biased region" description="Polar residues" evidence="1">
    <location>
        <begin position="1745"/>
        <end position="1758"/>
    </location>
</feature>
<feature type="compositionally biased region" description="Polar residues" evidence="1">
    <location>
        <begin position="2201"/>
        <end position="2210"/>
    </location>
</feature>
<feature type="compositionally biased region" description="Basic residues" evidence="1">
    <location>
        <begin position="69"/>
        <end position="80"/>
    </location>
</feature>
<feature type="compositionally biased region" description="Polar residues" evidence="1">
    <location>
        <begin position="998"/>
        <end position="1018"/>
    </location>
</feature>
<feature type="compositionally biased region" description="Polar residues" evidence="1">
    <location>
        <begin position="154"/>
        <end position="181"/>
    </location>
</feature>
<feature type="region of interest" description="Disordered" evidence="1">
    <location>
        <begin position="881"/>
        <end position="951"/>
    </location>
</feature>
<feature type="compositionally biased region" description="Basic residues" evidence="1">
    <location>
        <begin position="2272"/>
        <end position="2288"/>
    </location>
</feature>
<feature type="region of interest" description="Disordered" evidence="1">
    <location>
        <begin position="1050"/>
        <end position="1096"/>
    </location>
</feature>
<evidence type="ECO:0000256" key="1">
    <source>
        <dbReference type="SAM" id="MobiDB-lite"/>
    </source>
</evidence>
<feature type="compositionally biased region" description="Polar residues" evidence="1">
    <location>
        <begin position="2254"/>
        <end position="2268"/>
    </location>
</feature>
<feature type="compositionally biased region" description="Polar residues" evidence="1">
    <location>
        <begin position="2407"/>
        <end position="2422"/>
    </location>
</feature>
<feature type="compositionally biased region" description="Polar residues" evidence="1">
    <location>
        <begin position="1112"/>
        <end position="1145"/>
    </location>
</feature>
<feature type="region of interest" description="Disordered" evidence="1">
    <location>
        <begin position="2201"/>
        <end position="2222"/>
    </location>
</feature>
<dbReference type="Proteomes" id="UP001165740">
    <property type="component" value="Chromosome 1"/>
</dbReference>
<organism evidence="2 3">
    <name type="scientific">Biomphalaria glabrata</name>
    <name type="common">Bloodfluke planorb</name>
    <name type="synonym">Freshwater snail</name>
    <dbReference type="NCBI Taxonomy" id="6526"/>
    <lineage>
        <taxon>Eukaryota</taxon>
        <taxon>Metazoa</taxon>
        <taxon>Spiralia</taxon>
        <taxon>Lophotrochozoa</taxon>
        <taxon>Mollusca</taxon>
        <taxon>Gastropoda</taxon>
        <taxon>Heterobranchia</taxon>
        <taxon>Euthyneura</taxon>
        <taxon>Panpulmonata</taxon>
        <taxon>Hygrophila</taxon>
        <taxon>Lymnaeoidea</taxon>
        <taxon>Planorbidae</taxon>
        <taxon>Biomphalaria</taxon>
    </lineage>
</organism>
<feature type="compositionally biased region" description="Polar residues" evidence="1">
    <location>
        <begin position="1360"/>
        <end position="1396"/>
    </location>
</feature>
<dbReference type="OrthoDB" id="6162729at2759"/>